<proteinExistence type="predicted"/>
<organism evidence="1 2">
    <name type="scientific">Melastoma candidum</name>
    <dbReference type="NCBI Taxonomy" id="119954"/>
    <lineage>
        <taxon>Eukaryota</taxon>
        <taxon>Viridiplantae</taxon>
        <taxon>Streptophyta</taxon>
        <taxon>Embryophyta</taxon>
        <taxon>Tracheophyta</taxon>
        <taxon>Spermatophyta</taxon>
        <taxon>Magnoliopsida</taxon>
        <taxon>eudicotyledons</taxon>
        <taxon>Gunneridae</taxon>
        <taxon>Pentapetalae</taxon>
        <taxon>rosids</taxon>
        <taxon>malvids</taxon>
        <taxon>Myrtales</taxon>
        <taxon>Melastomataceae</taxon>
        <taxon>Melastomatoideae</taxon>
        <taxon>Melastomateae</taxon>
        <taxon>Melastoma</taxon>
    </lineage>
</organism>
<accession>A0ACB9NSX1</accession>
<reference evidence="2" key="1">
    <citation type="journal article" date="2023" name="Front. Plant Sci.">
        <title>Chromosomal-level genome assembly of Melastoma candidum provides insights into trichome evolution.</title>
        <authorList>
            <person name="Zhong Y."/>
            <person name="Wu W."/>
            <person name="Sun C."/>
            <person name="Zou P."/>
            <person name="Liu Y."/>
            <person name="Dai S."/>
            <person name="Zhou R."/>
        </authorList>
    </citation>
    <scope>NUCLEOTIDE SEQUENCE [LARGE SCALE GENOMIC DNA]</scope>
</reference>
<evidence type="ECO:0000313" key="2">
    <source>
        <dbReference type="Proteomes" id="UP001057402"/>
    </source>
</evidence>
<keyword evidence="2" id="KW-1185">Reference proteome</keyword>
<comment type="caution">
    <text evidence="1">The sequence shown here is derived from an EMBL/GenBank/DDBJ whole genome shotgun (WGS) entry which is preliminary data.</text>
</comment>
<gene>
    <name evidence="1" type="ORF">MLD38_023702</name>
</gene>
<name>A0ACB9NSX1_9MYRT</name>
<dbReference type="EMBL" id="CM042886">
    <property type="protein sequence ID" value="KAI4338674.1"/>
    <property type="molecule type" value="Genomic_DNA"/>
</dbReference>
<dbReference type="Proteomes" id="UP001057402">
    <property type="component" value="Chromosome 7"/>
</dbReference>
<sequence>MGPGGGPPPPGIGGPGGPFGGLCHFLNSCFNVICCCWLFQDCFRPPGPAPGPPGPPGPGGFGPPRP</sequence>
<protein>
    <submittedName>
        <fullName evidence="1">Uncharacterized protein</fullName>
    </submittedName>
</protein>
<evidence type="ECO:0000313" key="1">
    <source>
        <dbReference type="EMBL" id="KAI4338674.1"/>
    </source>
</evidence>